<dbReference type="GO" id="GO:0004497">
    <property type="term" value="F:monooxygenase activity"/>
    <property type="evidence" value="ECO:0007669"/>
    <property type="project" value="UniProtKB-KW"/>
</dbReference>
<dbReference type="EMBL" id="SRYW01000008">
    <property type="protein sequence ID" value="TGY33952.1"/>
    <property type="molecule type" value="Genomic_DNA"/>
</dbReference>
<dbReference type="SUPFAM" id="SSF54909">
    <property type="entry name" value="Dimeric alpha+beta barrel"/>
    <property type="match status" value="1"/>
</dbReference>
<dbReference type="Pfam" id="PF03992">
    <property type="entry name" value="ABM"/>
    <property type="match status" value="1"/>
</dbReference>
<organism evidence="2 3">
    <name type="scientific">Stenotrophomonas maltophilia</name>
    <name type="common">Pseudomonas maltophilia</name>
    <name type="synonym">Xanthomonas maltophilia</name>
    <dbReference type="NCBI Taxonomy" id="40324"/>
    <lineage>
        <taxon>Bacteria</taxon>
        <taxon>Pseudomonadati</taxon>
        <taxon>Pseudomonadota</taxon>
        <taxon>Gammaproteobacteria</taxon>
        <taxon>Lysobacterales</taxon>
        <taxon>Lysobacteraceae</taxon>
        <taxon>Stenotrophomonas</taxon>
        <taxon>Stenotrophomonas maltophilia group</taxon>
    </lineage>
</organism>
<comment type="caution">
    <text evidence="2">The sequence shown here is derived from an EMBL/GenBank/DDBJ whole genome shotgun (WGS) entry which is preliminary data.</text>
</comment>
<dbReference type="RefSeq" id="WP_017354807.1">
    <property type="nucleotide sequence ID" value="NZ_SRYW01000008.1"/>
</dbReference>
<dbReference type="AlphaFoldDB" id="A0A4S2CZA1"/>
<dbReference type="InterPro" id="IPR007138">
    <property type="entry name" value="ABM_dom"/>
</dbReference>
<dbReference type="InterPro" id="IPR011008">
    <property type="entry name" value="Dimeric_a/b-barrel"/>
</dbReference>
<evidence type="ECO:0000313" key="2">
    <source>
        <dbReference type="EMBL" id="TGY33952.1"/>
    </source>
</evidence>
<reference evidence="2 3" key="1">
    <citation type="submission" date="2019-04" db="EMBL/GenBank/DDBJ databases">
        <title>Microbes associate with the intestines of laboratory mice.</title>
        <authorList>
            <person name="Navarre W."/>
            <person name="Wong E."/>
            <person name="Huang K."/>
            <person name="Tropini C."/>
            <person name="Ng K."/>
            <person name="Yu B."/>
        </authorList>
    </citation>
    <scope>NUCLEOTIDE SEQUENCE [LARGE SCALE GENOMIC DNA]</scope>
    <source>
        <strain evidence="2 3">NM62_B4-13</strain>
    </source>
</reference>
<dbReference type="Proteomes" id="UP000306631">
    <property type="component" value="Unassembled WGS sequence"/>
</dbReference>
<evidence type="ECO:0000259" key="1">
    <source>
        <dbReference type="PROSITE" id="PS51725"/>
    </source>
</evidence>
<gene>
    <name evidence="2" type="ORF">E5352_11290</name>
</gene>
<evidence type="ECO:0000313" key="3">
    <source>
        <dbReference type="Proteomes" id="UP000306631"/>
    </source>
</evidence>
<keyword evidence="2" id="KW-0560">Oxidoreductase</keyword>
<name>A0A4S2CZA1_STEMA</name>
<dbReference type="Gene3D" id="3.30.70.100">
    <property type="match status" value="1"/>
</dbReference>
<protein>
    <submittedName>
        <fullName evidence="2">Antibiotic biosynthesis monooxygenase</fullName>
    </submittedName>
</protein>
<feature type="domain" description="ABM" evidence="1">
    <location>
        <begin position="2"/>
        <end position="88"/>
    </location>
</feature>
<sequence length="99" mass="10266">MYGLIGKMKTAAGERDRVIAILLDGTGAMPGCLSYVVATDPADPDAIWITEAWESADLHRASLALPAVQAAIAQARPMITGFGERFETAPVGGHGLVSG</sequence>
<proteinExistence type="predicted"/>
<accession>A0A4S2CZA1</accession>
<dbReference type="OrthoDB" id="5518280at2"/>
<keyword evidence="2" id="KW-0503">Monooxygenase</keyword>
<dbReference type="PROSITE" id="PS51725">
    <property type="entry name" value="ABM"/>
    <property type="match status" value="1"/>
</dbReference>